<gene>
    <name evidence="7" type="ORF">KDL28_03680</name>
</gene>
<feature type="domain" description="Methylamine utilisation protein MauE" evidence="6">
    <location>
        <begin position="9"/>
        <end position="140"/>
    </location>
</feature>
<dbReference type="Proteomes" id="UP001165283">
    <property type="component" value="Unassembled WGS sequence"/>
</dbReference>
<evidence type="ECO:0000256" key="1">
    <source>
        <dbReference type="ARBA" id="ARBA00004141"/>
    </source>
</evidence>
<proteinExistence type="predicted"/>
<comment type="caution">
    <text evidence="7">The sequence shown here is derived from an EMBL/GenBank/DDBJ whole genome shotgun (WGS) entry which is preliminary data.</text>
</comment>
<keyword evidence="2 5" id="KW-0812">Transmembrane</keyword>
<organism evidence="7 8">
    <name type="scientific">Pseudonocardia humida</name>
    <dbReference type="NCBI Taxonomy" id="2800819"/>
    <lineage>
        <taxon>Bacteria</taxon>
        <taxon>Bacillati</taxon>
        <taxon>Actinomycetota</taxon>
        <taxon>Actinomycetes</taxon>
        <taxon>Pseudonocardiales</taxon>
        <taxon>Pseudonocardiaceae</taxon>
        <taxon>Pseudonocardia</taxon>
    </lineage>
</organism>
<reference evidence="7" key="1">
    <citation type="submission" date="2021-04" db="EMBL/GenBank/DDBJ databases">
        <title>Pseudonocardia sp. nov., isolated from sandy soil of mangrove forest.</title>
        <authorList>
            <person name="Zan Z."/>
            <person name="Huang R."/>
            <person name="Liu W."/>
        </authorList>
    </citation>
    <scope>NUCLEOTIDE SEQUENCE</scope>
    <source>
        <strain evidence="7">S2-4</strain>
    </source>
</reference>
<dbReference type="Pfam" id="PF07291">
    <property type="entry name" value="MauE"/>
    <property type="match status" value="1"/>
</dbReference>
<accession>A0ABT0ZTU2</accession>
<keyword evidence="8" id="KW-1185">Reference proteome</keyword>
<evidence type="ECO:0000313" key="7">
    <source>
        <dbReference type="EMBL" id="MCO1654150.1"/>
    </source>
</evidence>
<name>A0ABT0ZTU2_9PSEU</name>
<dbReference type="EMBL" id="JAGSOV010000009">
    <property type="protein sequence ID" value="MCO1654150.1"/>
    <property type="molecule type" value="Genomic_DNA"/>
</dbReference>
<feature type="transmembrane region" description="Helical" evidence="5">
    <location>
        <begin position="78"/>
        <end position="98"/>
    </location>
</feature>
<evidence type="ECO:0000256" key="2">
    <source>
        <dbReference type="ARBA" id="ARBA00022692"/>
    </source>
</evidence>
<feature type="transmembrane region" description="Helical" evidence="5">
    <location>
        <begin position="12"/>
        <end position="31"/>
    </location>
</feature>
<dbReference type="RefSeq" id="WP_252435756.1">
    <property type="nucleotide sequence ID" value="NZ_JAGSOV010000009.1"/>
</dbReference>
<evidence type="ECO:0000313" key="8">
    <source>
        <dbReference type="Proteomes" id="UP001165283"/>
    </source>
</evidence>
<evidence type="ECO:0000259" key="6">
    <source>
        <dbReference type="Pfam" id="PF07291"/>
    </source>
</evidence>
<evidence type="ECO:0000256" key="5">
    <source>
        <dbReference type="SAM" id="Phobius"/>
    </source>
</evidence>
<feature type="transmembrane region" description="Helical" evidence="5">
    <location>
        <begin position="51"/>
        <end position="71"/>
    </location>
</feature>
<protein>
    <submittedName>
        <fullName evidence="7">DoxX family membrane protein</fullName>
    </submittedName>
</protein>
<sequence length="158" mass="16533">MKSGRALDVIGTLARLGLAAVWLISGGLKAVDPDQTYVAVRAYDVLPDVGVEVVAALLPWVEIAFGVLLLVGVGTRIVAVLSLALLVVFVAGVVQAWARGLSIDCGCFGGGGTVEPGQTAYVQELLRDTGFALLACWLIARPRTLASLDSRLVDSERT</sequence>
<dbReference type="InterPro" id="IPR009908">
    <property type="entry name" value="Methylamine_util_MauE"/>
</dbReference>
<keyword evidence="3 5" id="KW-1133">Transmembrane helix</keyword>
<keyword evidence="4 5" id="KW-0472">Membrane</keyword>
<comment type="subcellular location">
    <subcellularLocation>
        <location evidence="1">Membrane</location>
        <topology evidence="1">Multi-pass membrane protein</topology>
    </subcellularLocation>
</comment>
<evidence type="ECO:0000256" key="3">
    <source>
        <dbReference type="ARBA" id="ARBA00022989"/>
    </source>
</evidence>
<evidence type="ECO:0000256" key="4">
    <source>
        <dbReference type="ARBA" id="ARBA00023136"/>
    </source>
</evidence>